<protein>
    <recommendedName>
        <fullName evidence="1">Squalene cyclase C-terminal domain-containing protein</fullName>
    </recommendedName>
</protein>
<dbReference type="InterPro" id="IPR032696">
    <property type="entry name" value="SQ_cyclase_C"/>
</dbReference>
<name>A0AA86N0Y4_9BACT</name>
<sequence>MIQRVIQGLEHRVKVSRFYNQEAYQELRREAEQRGVVVKENRFHLREAVEWIKRAQDATPDRGVSRAYSSAWHPFFRAKGWQQSYPETTGYIIPTFLDAGRYLQDPDLKSRALAMADWEIQVQMPNGAVMGGVLNHHPTPAVFNTGQVILGWVAAFQETQDARYLDAAKRAGNYLLAVQQNDGGWVKGNSEFANPTSTTYNSRVGWSLLLLGQCAGDPRYVEGGERNIRFSLSQQNANGWFRNNCLTDSAAPLLHTISYAIEGIWGAGELLNRTEYLQSAKMSAERLLGTLREDGSVPGRLNHHWQGTVAWSCLTGNAQLAGIWLRLFLKEGDRRFLDGARRLLRFLKASQNCVSENGGLRGGIKGSSPFDGDYGRFEVLNWATKFYVDALLLDEQAEGAADGLKMKEVKTAVAG</sequence>
<dbReference type="EMBL" id="OX365700">
    <property type="protein sequence ID" value="CAI4032555.1"/>
    <property type="molecule type" value="Genomic_DNA"/>
</dbReference>
<keyword evidence="3" id="KW-1185">Reference proteome</keyword>
<gene>
    <name evidence="2" type="ORF">DNFV4_02985</name>
</gene>
<dbReference type="Proteomes" id="UP001179121">
    <property type="component" value="Chromosome"/>
</dbReference>
<feature type="domain" description="Squalene cyclase C-terminal" evidence="1">
    <location>
        <begin position="142"/>
        <end position="261"/>
    </location>
</feature>
<evidence type="ECO:0000313" key="3">
    <source>
        <dbReference type="Proteomes" id="UP001179121"/>
    </source>
</evidence>
<evidence type="ECO:0000259" key="1">
    <source>
        <dbReference type="Pfam" id="PF13243"/>
    </source>
</evidence>
<dbReference type="GO" id="GO:0005975">
    <property type="term" value="P:carbohydrate metabolic process"/>
    <property type="evidence" value="ECO:0007669"/>
    <property type="project" value="InterPro"/>
</dbReference>
<reference evidence="2" key="1">
    <citation type="submission" date="2022-10" db="EMBL/GenBank/DDBJ databases">
        <authorList>
            <person name="Koch H."/>
        </authorList>
    </citation>
    <scope>NUCLEOTIDE SEQUENCE</scope>
    <source>
        <strain evidence="2">DNF</strain>
    </source>
</reference>
<evidence type="ECO:0000313" key="2">
    <source>
        <dbReference type="EMBL" id="CAI4032555.1"/>
    </source>
</evidence>
<accession>A0AA86N0Y4</accession>
<organism evidence="2 3">
    <name type="scientific">Nitrospira tepida</name>
    <dbReference type="NCBI Taxonomy" id="2973512"/>
    <lineage>
        <taxon>Bacteria</taxon>
        <taxon>Pseudomonadati</taxon>
        <taxon>Nitrospirota</taxon>
        <taxon>Nitrospiria</taxon>
        <taxon>Nitrospirales</taxon>
        <taxon>Nitrospiraceae</taxon>
        <taxon>Nitrospira</taxon>
    </lineage>
</organism>
<dbReference type="Pfam" id="PF13243">
    <property type="entry name" value="SQHop_cyclase_C"/>
    <property type="match status" value="1"/>
</dbReference>
<proteinExistence type="predicted"/>
<dbReference type="RefSeq" id="WP_289269277.1">
    <property type="nucleotide sequence ID" value="NZ_OX365700.1"/>
</dbReference>
<dbReference type="SUPFAM" id="SSF48208">
    <property type="entry name" value="Six-hairpin glycosidases"/>
    <property type="match status" value="1"/>
</dbReference>
<dbReference type="AlphaFoldDB" id="A0AA86N0Y4"/>
<dbReference type="Gene3D" id="1.50.10.20">
    <property type="match status" value="1"/>
</dbReference>
<dbReference type="KEGG" id="nti:DNFV4_02985"/>
<dbReference type="InterPro" id="IPR008928">
    <property type="entry name" value="6-hairpin_glycosidase_sf"/>
</dbReference>